<gene>
    <name evidence="9" type="ORF">CO072_00800</name>
    <name evidence="8" type="ORF">CO124_01510</name>
    <name evidence="4" type="ORF">COS22_00535</name>
    <name evidence="3" type="ORF">COS45_00650</name>
    <name evidence="5" type="ORF">COW47_00615</name>
    <name evidence="2" type="ORF">COW69_01430</name>
    <name evidence="7" type="ORF">COY63_00340</name>
    <name evidence="6" type="ORF">COZ66_00470</name>
</gene>
<reference evidence="10 11" key="1">
    <citation type="submission" date="2017-09" db="EMBL/GenBank/DDBJ databases">
        <title>Depth-based differentiation of microbial function through sediment-hosted aquifers and enrichment of novel symbionts in the deep terrestrial subsurface.</title>
        <authorList>
            <person name="Probst A.J."/>
            <person name="Ladd B."/>
            <person name="Jarett J.K."/>
            <person name="Geller-Mcgrath D.E."/>
            <person name="Sieber C.M.K."/>
            <person name="Emerson J.B."/>
            <person name="Anantharaman K."/>
            <person name="Thomas B.C."/>
            <person name="Malmstrom R."/>
            <person name="Stieglmeier M."/>
            <person name="Klingl A."/>
            <person name="Woyke T."/>
            <person name="Ryan C.M."/>
            <person name="Banfield J.F."/>
        </authorList>
    </citation>
    <scope>NUCLEOTIDE SEQUENCE [LARGE SCALE GENOMIC DNA]</scope>
</reference>
<dbReference type="EMBL" id="PFFF01000016">
    <property type="protein sequence ID" value="PIV89824.1"/>
    <property type="molecule type" value="Genomic_DNA"/>
</dbReference>
<evidence type="ECO:0000313" key="2">
    <source>
        <dbReference type="EMBL" id="PIN66609.1"/>
    </source>
</evidence>
<dbReference type="Proteomes" id="UP000228874">
    <property type="component" value="Unassembled WGS sequence"/>
</dbReference>
<reference evidence="2 12" key="2">
    <citation type="submission" date="2017-09" db="EMBL/GenBank/DDBJ databases">
        <title>Depth-based differentiation of microbial function through sediment-hosted aquifers and enrichment of novel symbionts in the deep terrestrial subsurface.</title>
        <authorList>
            <person name="Probst A.J."/>
            <person name="Ladd B."/>
            <person name="Jarett J.K."/>
            <person name="Geller-Mcgrath D.E."/>
            <person name="Sieber C.M."/>
            <person name="Emerson J.B."/>
            <person name="Anantharaman K."/>
            <person name="Thomas B.C."/>
            <person name="Malmstrom R."/>
            <person name="Stieglmeier M."/>
            <person name="Klingl A."/>
            <person name="Woyke T."/>
            <person name="Ryan C.M."/>
            <person name="Banfield J.F."/>
        </authorList>
    </citation>
    <scope>NUCLEOTIDE SEQUENCE [LARGE SCALE GENOMIC DNA]</scope>
    <source>
        <strain evidence="4">CG02_land_8_20_14_3_00_31_209</strain>
        <strain evidence="3">CG03_land_8_20_14_0_80_31_114</strain>
        <strain evidence="5">CG17_big_fil_post_rev_8_21_14_2_50_31_73</strain>
        <strain evidence="2">CG18_big_fil_WC_8_21_14_2_50_31_19</strain>
        <strain evidence="7">CG_4_10_14_0_8_um_filter_31_133</strain>
        <strain evidence="6">CG_4_8_14_3_um_filter</strain>
        <strain evidence="9">CG_4_9_14_0_8_um_filter_31_21</strain>
        <strain evidence="8">CG_4_9_14_3_um_filter_31_125</strain>
    </source>
</reference>
<dbReference type="Pfam" id="PF03104">
    <property type="entry name" value="DNA_pol_B_exo1"/>
    <property type="match status" value="1"/>
</dbReference>
<evidence type="ECO:0000313" key="8">
    <source>
        <dbReference type="EMBL" id="PJB04040.1"/>
    </source>
</evidence>
<dbReference type="InterPro" id="IPR006133">
    <property type="entry name" value="DNA-dir_DNA_pol_B_exonuc"/>
</dbReference>
<dbReference type="InterPro" id="IPR036397">
    <property type="entry name" value="RNaseH_sf"/>
</dbReference>
<evidence type="ECO:0000313" key="3">
    <source>
        <dbReference type="EMBL" id="PIV13854.1"/>
    </source>
</evidence>
<dbReference type="InterPro" id="IPR012337">
    <property type="entry name" value="RNaseH-like_sf"/>
</dbReference>
<sequence length="499" mass="58698">MQQTINISENTSLNLKHEERPKELLKLNSALLIKVERADTNFGRYFVIYLRHKNKKYAFSIKKDYYSHNEFLLKEKLRLFDYVDVEYYDEDECDGGIPIFKTKEKIFLLKLIKTAETKGDEKIVVAAFDLETDVNEESEEFVFDIKNQILCISYCDSNKTSKVLYWAPEKLEEKYDENSFEYYNTERELILGFLKLVGEKMPDILVSHNGYNFDVIFLWARAMFLEVPLLFGPSDKGLYWREGYPQKKITSDEQSLRILKQITDKKTNNIKSPIIEYNYKAGIISYEDIAFIFKEFVDRGNIIYNIKSYYLLDTLLIARRELYYLLETFEIQNFKLDTLSKYFFKEGKDGVEGSKIGVYWRKGGEKLRELLLYNLQDSALNLKIAQLHLFVPYYCALSQKINDYPESISFYNARANTSLYKSLIRNKAIETNIRIPGNSKEKAQFAQSANEPNNDKIMSRKDFFNEAIGDADIKLKIEEIKTLRKEFADQMLKIGKYIC</sequence>
<dbReference type="InterPro" id="IPR050240">
    <property type="entry name" value="DNA_pol_type-B"/>
</dbReference>
<dbReference type="Gene3D" id="3.30.420.10">
    <property type="entry name" value="Ribonuclease H-like superfamily/Ribonuclease H"/>
    <property type="match status" value="1"/>
</dbReference>
<dbReference type="GO" id="GO:0003676">
    <property type="term" value="F:nucleic acid binding"/>
    <property type="evidence" value="ECO:0007669"/>
    <property type="project" value="InterPro"/>
</dbReference>
<dbReference type="Proteomes" id="UP000228888">
    <property type="component" value="Unassembled WGS sequence"/>
</dbReference>
<protein>
    <recommendedName>
        <fullName evidence="1">DNA-directed DNA polymerase family B exonuclease domain-containing protein</fullName>
    </recommendedName>
</protein>
<dbReference type="Proteomes" id="UP000230713">
    <property type="component" value="Unassembled WGS sequence"/>
</dbReference>
<evidence type="ECO:0000313" key="5">
    <source>
        <dbReference type="EMBL" id="PIV89824.1"/>
    </source>
</evidence>
<name>A0A2G9LJ99_HUBC1</name>
<dbReference type="GO" id="GO:0006261">
    <property type="term" value="P:DNA-templated DNA replication"/>
    <property type="evidence" value="ECO:0007669"/>
    <property type="project" value="TreeGrafter"/>
</dbReference>
<dbReference type="EMBL" id="PETW01000010">
    <property type="protein sequence ID" value="PIV46565.1"/>
    <property type="molecule type" value="Genomic_DNA"/>
</dbReference>
<dbReference type="EMBL" id="PCUF01000015">
    <property type="protein sequence ID" value="PIN66609.1"/>
    <property type="molecule type" value="Genomic_DNA"/>
</dbReference>
<evidence type="ECO:0000259" key="1">
    <source>
        <dbReference type="Pfam" id="PF03104"/>
    </source>
</evidence>
<dbReference type="SUPFAM" id="SSF53098">
    <property type="entry name" value="Ribonuclease H-like"/>
    <property type="match status" value="1"/>
</dbReference>
<evidence type="ECO:0000313" key="4">
    <source>
        <dbReference type="EMBL" id="PIV46565.1"/>
    </source>
</evidence>
<evidence type="ECO:0000313" key="7">
    <source>
        <dbReference type="EMBL" id="PIZ00016.1"/>
    </source>
</evidence>
<dbReference type="AlphaFoldDB" id="A0A2G9LJ99"/>
<dbReference type="EMBL" id="PFMG01000014">
    <property type="protein sequence ID" value="PIZ00016.1"/>
    <property type="molecule type" value="Genomic_DNA"/>
</dbReference>
<accession>A0A2H9QSZ3</accession>
<accession>A0A2H9RDB5</accession>
<dbReference type="Proteomes" id="UP000231449">
    <property type="component" value="Unassembled WGS sequence"/>
</dbReference>
<dbReference type="PANTHER" id="PTHR10322:SF23">
    <property type="entry name" value="DNA POLYMERASE DELTA CATALYTIC SUBUNIT"/>
    <property type="match status" value="1"/>
</dbReference>
<accession>A0A2H9N4G3</accession>
<dbReference type="EMBL" id="PFSX01000021">
    <property type="protein sequence ID" value="PJC01573.1"/>
    <property type="molecule type" value="Genomic_DNA"/>
</dbReference>
<evidence type="ECO:0000313" key="11">
    <source>
        <dbReference type="Proteomes" id="UP000228888"/>
    </source>
</evidence>
<dbReference type="Proteomes" id="UP000231232">
    <property type="component" value="Unassembled WGS sequence"/>
</dbReference>
<evidence type="ECO:0000313" key="10">
    <source>
        <dbReference type="Proteomes" id="UP000228874"/>
    </source>
</evidence>
<accession>A0A2G9LJ99</accession>
<evidence type="ECO:0000313" key="9">
    <source>
        <dbReference type="EMBL" id="PJC01573.1"/>
    </source>
</evidence>
<proteinExistence type="predicted"/>
<dbReference type="EMBL" id="PEUT01000015">
    <property type="protein sequence ID" value="PIV13854.1"/>
    <property type="molecule type" value="Genomic_DNA"/>
</dbReference>
<dbReference type="EMBL" id="PFUW01000021">
    <property type="protein sequence ID" value="PJB04040.1"/>
    <property type="molecule type" value="Genomic_DNA"/>
</dbReference>
<dbReference type="EMBL" id="PFIH01000015">
    <property type="protein sequence ID" value="PIX28261.1"/>
    <property type="molecule type" value="Genomic_DNA"/>
</dbReference>
<accession>A0A2H9M7K7</accession>
<dbReference type="Proteomes" id="UP000229789">
    <property type="component" value="Unassembled WGS sequence"/>
</dbReference>
<dbReference type="GO" id="GO:0003887">
    <property type="term" value="F:DNA-directed DNA polymerase activity"/>
    <property type="evidence" value="ECO:0007669"/>
    <property type="project" value="TreeGrafter"/>
</dbReference>
<dbReference type="PANTHER" id="PTHR10322">
    <property type="entry name" value="DNA POLYMERASE CATALYTIC SUBUNIT"/>
    <property type="match status" value="1"/>
</dbReference>
<accession>A0A2H9M2S1</accession>
<accession>A0A2H9MP64</accession>
<feature type="domain" description="DNA-directed DNA polymerase family B exonuclease" evidence="1">
    <location>
        <begin position="67"/>
        <end position="227"/>
    </location>
</feature>
<dbReference type="Proteomes" id="UP000228989">
    <property type="component" value="Unassembled WGS sequence"/>
</dbReference>
<dbReference type="Proteomes" id="UP000230477">
    <property type="component" value="Unassembled WGS sequence"/>
</dbReference>
<accession>A0A2H9PAF5</accession>
<evidence type="ECO:0000313" key="12">
    <source>
        <dbReference type="Proteomes" id="UP000229789"/>
    </source>
</evidence>
<organism evidence="2 12">
    <name type="scientific">Huberarchaeum crystalense</name>
    <dbReference type="NCBI Taxonomy" id="2014257"/>
    <lineage>
        <taxon>Archaea</taxon>
        <taxon>Candidatus Huberarchaeota</taxon>
        <taxon>Candidatus Huberarchaeia</taxon>
        <taxon>Candidatus Huberarchaeales</taxon>
        <taxon>Candidatus Huberarchaeaceae</taxon>
        <taxon>Candidatus Huberarchaeum</taxon>
    </lineage>
</organism>
<evidence type="ECO:0000313" key="6">
    <source>
        <dbReference type="EMBL" id="PIX28261.1"/>
    </source>
</evidence>
<comment type="caution">
    <text evidence="2">The sequence shown here is derived from an EMBL/GenBank/DDBJ whole genome shotgun (WGS) entry which is preliminary data.</text>
</comment>